<accession>A0A6P5JRA3</accession>
<sequence>MEFIKNTDKALQKLIWDCGLQYYAFNYRVTGKEEQFQVNGLLEEIIKMVERNGGSGHMIEPKQDKEIDESRILLAGKHGSGKSAAGNSILGRRVFESRLSKQPVTLVCRKEQWIWRQRRIVLIDTAGIFSQRDSQKELHHLSSLCSPGLRALLLAIPLGSYTEEDRDSGDEHQGGFGEEALRSHVIILVTREEDLAGRDLMEFIENTDKPLCNLIWGCGFQYHAFSYQVRRGRTILEKIDKITYDNGGQLCTFRESATRPDTYL</sequence>
<name>A0A6P5JRA3_PHACI</name>
<evidence type="ECO:0000259" key="4">
    <source>
        <dbReference type="PROSITE" id="PS51720"/>
    </source>
</evidence>
<dbReference type="Gene3D" id="3.40.50.300">
    <property type="entry name" value="P-loop containing nucleotide triphosphate hydrolases"/>
    <property type="match status" value="2"/>
</dbReference>
<dbReference type="InterPro" id="IPR027417">
    <property type="entry name" value="P-loop_NTPase"/>
</dbReference>
<keyword evidence="3" id="KW-0342">GTP-binding</keyword>
<dbReference type="SUPFAM" id="SSF52540">
    <property type="entry name" value="P-loop containing nucleoside triphosphate hydrolases"/>
    <property type="match status" value="1"/>
</dbReference>
<keyword evidence="2" id="KW-0547">Nucleotide-binding</keyword>
<gene>
    <name evidence="6" type="primary">LOC110201959</name>
</gene>
<dbReference type="InterPro" id="IPR006703">
    <property type="entry name" value="G_AIG1"/>
</dbReference>
<evidence type="ECO:0000256" key="2">
    <source>
        <dbReference type="ARBA" id="ARBA00022741"/>
    </source>
</evidence>
<dbReference type="PANTHER" id="PTHR10903:SF73">
    <property type="entry name" value="GTPASE IMAP FAMILY MEMBER 8"/>
    <property type="match status" value="1"/>
</dbReference>
<reference evidence="6" key="1">
    <citation type="submission" date="2025-08" db="UniProtKB">
        <authorList>
            <consortium name="RefSeq"/>
        </authorList>
    </citation>
    <scope>IDENTIFICATION</scope>
    <source>
        <tissue evidence="6">Spleen</tissue>
    </source>
</reference>
<dbReference type="AlphaFoldDB" id="A0A6P5JRA3"/>
<dbReference type="GeneID" id="110201959"/>
<evidence type="ECO:0000313" key="6">
    <source>
        <dbReference type="RefSeq" id="XP_020833544.1"/>
    </source>
</evidence>
<protein>
    <submittedName>
        <fullName evidence="6">GTPase IMAP family member 8-like isoform X2</fullName>
    </submittedName>
</protein>
<dbReference type="PANTHER" id="PTHR10903">
    <property type="entry name" value="GTPASE, IMAP FAMILY MEMBER-RELATED"/>
    <property type="match status" value="1"/>
</dbReference>
<proteinExistence type="inferred from homology"/>
<dbReference type="InterPro" id="IPR045058">
    <property type="entry name" value="GIMA/IAN/Toc"/>
</dbReference>
<evidence type="ECO:0000256" key="3">
    <source>
        <dbReference type="ARBA" id="ARBA00023134"/>
    </source>
</evidence>
<dbReference type="GO" id="GO:0005525">
    <property type="term" value="F:GTP binding"/>
    <property type="evidence" value="ECO:0007669"/>
    <property type="project" value="UniProtKB-KW"/>
</dbReference>
<dbReference type="Pfam" id="PF04548">
    <property type="entry name" value="AIG1"/>
    <property type="match status" value="2"/>
</dbReference>
<keyword evidence="5" id="KW-1185">Reference proteome</keyword>
<evidence type="ECO:0000313" key="5">
    <source>
        <dbReference type="Proteomes" id="UP000515140"/>
    </source>
</evidence>
<feature type="domain" description="AIG1-type G" evidence="4">
    <location>
        <begin position="67"/>
        <end position="264"/>
    </location>
</feature>
<organism evidence="5 6">
    <name type="scientific">Phascolarctos cinereus</name>
    <name type="common">Koala</name>
    <dbReference type="NCBI Taxonomy" id="38626"/>
    <lineage>
        <taxon>Eukaryota</taxon>
        <taxon>Metazoa</taxon>
        <taxon>Chordata</taxon>
        <taxon>Craniata</taxon>
        <taxon>Vertebrata</taxon>
        <taxon>Euteleostomi</taxon>
        <taxon>Mammalia</taxon>
        <taxon>Metatheria</taxon>
        <taxon>Diprotodontia</taxon>
        <taxon>Phascolarctidae</taxon>
        <taxon>Phascolarctos</taxon>
    </lineage>
</organism>
<dbReference type="RefSeq" id="XP_020833544.1">
    <property type="nucleotide sequence ID" value="XM_020977885.1"/>
</dbReference>
<comment type="similarity">
    <text evidence="1">Belongs to the TRAFAC class TrmE-Era-EngA-EngB-Septin-like GTPase superfamily. AIG1/Toc34/Toc159-like paraseptin GTPase family. IAN subfamily.</text>
</comment>
<dbReference type="PROSITE" id="PS51720">
    <property type="entry name" value="G_AIG1"/>
    <property type="match status" value="1"/>
</dbReference>
<dbReference type="Proteomes" id="UP000515140">
    <property type="component" value="Unplaced"/>
</dbReference>
<evidence type="ECO:0000256" key="1">
    <source>
        <dbReference type="ARBA" id="ARBA00008535"/>
    </source>
</evidence>